<evidence type="ECO:0000256" key="1">
    <source>
        <dbReference type="ARBA" id="ARBA00004123"/>
    </source>
</evidence>
<dbReference type="InterPro" id="IPR016194">
    <property type="entry name" value="SPOC-like_C_dom_sf"/>
</dbReference>
<name>A0A7E5X2X3_TRINI</name>
<evidence type="ECO:0000256" key="6">
    <source>
        <dbReference type="ARBA" id="ARBA00022806"/>
    </source>
</evidence>
<accession>A0A7E5X2X3</accession>
<dbReference type="OrthoDB" id="30826at2759"/>
<dbReference type="SUPFAM" id="SSF100939">
    <property type="entry name" value="SPOC domain-like"/>
    <property type="match status" value="1"/>
</dbReference>
<feature type="domain" description="Ku" evidence="12">
    <location>
        <begin position="276"/>
        <end position="415"/>
    </location>
</feature>
<dbReference type="KEGG" id="tnl:113508035"/>
<evidence type="ECO:0000256" key="7">
    <source>
        <dbReference type="ARBA" id="ARBA00022840"/>
    </source>
</evidence>
<dbReference type="Gene3D" id="3.40.50.410">
    <property type="entry name" value="von Willebrand factor, type A domain"/>
    <property type="match status" value="1"/>
</dbReference>
<organism evidence="13 14">
    <name type="scientific">Trichoplusia ni</name>
    <name type="common">Cabbage looper</name>
    <dbReference type="NCBI Taxonomy" id="7111"/>
    <lineage>
        <taxon>Eukaryota</taxon>
        <taxon>Metazoa</taxon>
        <taxon>Ecdysozoa</taxon>
        <taxon>Arthropoda</taxon>
        <taxon>Hexapoda</taxon>
        <taxon>Insecta</taxon>
        <taxon>Pterygota</taxon>
        <taxon>Neoptera</taxon>
        <taxon>Endopterygota</taxon>
        <taxon>Lepidoptera</taxon>
        <taxon>Glossata</taxon>
        <taxon>Ditrysia</taxon>
        <taxon>Noctuoidea</taxon>
        <taxon>Noctuidae</taxon>
        <taxon>Plusiinae</taxon>
        <taxon>Trichoplusia</taxon>
    </lineage>
</organism>
<evidence type="ECO:0000313" key="14">
    <source>
        <dbReference type="RefSeq" id="XP_026746792.1"/>
    </source>
</evidence>
<dbReference type="GO" id="GO:0006310">
    <property type="term" value="P:DNA recombination"/>
    <property type="evidence" value="ECO:0007669"/>
    <property type="project" value="UniProtKB-KW"/>
</dbReference>
<keyword evidence="6" id="KW-0347">Helicase</keyword>
<dbReference type="Pfam" id="PF02735">
    <property type="entry name" value="Ku"/>
    <property type="match status" value="1"/>
</dbReference>
<dbReference type="Gene3D" id="1.25.40.240">
    <property type="entry name" value="Ku, C-terminal domain"/>
    <property type="match status" value="1"/>
</dbReference>
<dbReference type="Gene3D" id="1.10.1600.10">
    <property type="match status" value="1"/>
</dbReference>
<dbReference type="FunCoup" id="A0A7E5X2X3">
    <property type="interactions" value="1455"/>
</dbReference>
<dbReference type="InterPro" id="IPR036494">
    <property type="entry name" value="Ku_C_sf"/>
</dbReference>
<evidence type="ECO:0000256" key="9">
    <source>
        <dbReference type="ARBA" id="ARBA00023172"/>
    </source>
</evidence>
<dbReference type="PANTHER" id="PTHR12604:SF4">
    <property type="entry name" value="X-RAY REPAIR CROSS-COMPLEMENTING PROTEIN 5"/>
    <property type="match status" value="1"/>
</dbReference>
<dbReference type="SUPFAM" id="SSF53300">
    <property type="entry name" value="vWA-like"/>
    <property type="match status" value="1"/>
</dbReference>
<evidence type="ECO:0000256" key="4">
    <source>
        <dbReference type="ARBA" id="ARBA00022763"/>
    </source>
</evidence>
<dbReference type="GO" id="GO:0003690">
    <property type="term" value="F:double-stranded DNA binding"/>
    <property type="evidence" value="ECO:0007669"/>
    <property type="project" value="TreeGrafter"/>
</dbReference>
<protein>
    <submittedName>
        <fullName evidence="14">X-ray repair cross-complementing protein 5-like</fullName>
    </submittedName>
</protein>
<dbReference type="GO" id="GO:0043564">
    <property type="term" value="C:Ku70:Ku80 complex"/>
    <property type="evidence" value="ECO:0007669"/>
    <property type="project" value="InterPro"/>
</dbReference>
<dbReference type="GO" id="GO:0005524">
    <property type="term" value="F:ATP binding"/>
    <property type="evidence" value="ECO:0007669"/>
    <property type="project" value="UniProtKB-KW"/>
</dbReference>
<dbReference type="InterPro" id="IPR014893">
    <property type="entry name" value="Ku_PK_bind"/>
</dbReference>
<dbReference type="RefSeq" id="XP_026746792.1">
    <property type="nucleotide sequence ID" value="XM_026890991.1"/>
</dbReference>
<keyword evidence="3" id="KW-0547">Nucleotide-binding</keyword>
<keyword evidence="10" id="KW-0234">DNA repair</keyword>
<keyword evidence="8" id="KW-0238">DNA-binding</keyword>
<evidence type="ECO:0000256" key="11">
    <source>
        <dbReference type="ARBA" id="ARBA00023242"/>
    </source>
</evidence>
<comment type="subcellular location">
    <subcellularLocation>
        <location evidence="1">Nucleus</location>
    </subcellularLocation>
</comment>
<keyword evidence="4" id="KW-0227">DNA damage</keyword>
<dbReference type="SUPFAM" id="SSF101420">
    <property type="entry name" value="C-terminal domain of Ku80"/>
    <property type="match status" value="1"/>
</dbReference>
<proteinExistence type="inferred from homology"/>
<dbReference type="Pfam" id="PF03731">
    <property type="entry name" value="Ku_N"/>
    <property type="match status" value="1"/>
</dbReference>
<dbReference type="InterPro" id="IPR005161">
    <property type="entry name" value="Ku_N"/>
</dbReference>
<evidence type="ECO:0000256" key="3">
    <source>
        <dbReference type="ARBA" id="ARBA00022741"/>
    </source>
</evidence>
<dbReference type="Pfam" id="PF08785">
    <property type="entry name" value="Ku_PK_bind"/>
    <property type="match status" value="1"/>
</dbReference>
<evidence type="ECO:0000259" key="12">
    <source>
        <dbReference type="SMART" id="SM00559"/>
    </source>
</evidence>
<keyword evidence="7" id="KW-0067">ATP-binding</keyword>
<comment type="similarity">
    <text evidence="2">Belongs to the ku80 family.</text>
</comment>
<dbReference type="SMART" id="SM00559">
    <property type="entry name" value="Ku78"/>
    <property type="match status" value="1"/>
</dbReference>
<dbReference type="GO" id="GO:0042162">
    <property type="term" value="F:telomeric DNA binding"/>
    <property type="evidence" value="ECO:0007669"/>
    <property type="project" value="InterPro"/>
</dbReference>
<evidence type="ECO:0000256" key="2">
    <source>
        <dbReference type="ARBA" id="ARBA00007726"/>
    </source>
</evidence>
<evidence type="ECO:0000256" key="8">
    <source>
        <dbReference type="ARBA" id="ARBA00023125"/>
    </source>
</evidence>
<gene>
    <name evidence="14" type="primary">LOC113508035</name>
</gene>
<dbReference type="GeneID" id="113508035"/>
<keyword evidence="13" id="KW-1185">Reference proteome</keyword>
<evidence type="ECO:0000256" key="5">
    <source>
        <dbReference type="ARBA" id="ARBA00022801"/>
    </source>
</evidence>
<keyword evidence="5" id="KW-0378">Hydrolase</keyword>
<dbReference type="PANTHER" id="PTHR12604">
    <property type="entry name" value="KU AUTOANTIGEN DNA HELICASE"/>
    <property type="match status" value="1"/>
</dbReference>
<dbReference type="GO" id="GO:0004386">
    <property type="term" value="F:helicase activity"/>
    <property type="evidence" value="ECO:0007669"/>
    <property type="project" value="UniProtKB-KW"/>
</dbReference>
<dbReference type="Gene3D" id="2.40.290.10">
    <property type="match status" value="1"/>
</dbReference>
<dbReference type="GO" id="GO:0006303">
    <property type="term" value="P:double-strand break repair via nonhomologous end joining"/>
    <property type="evidence" value="ECO:0007669"/>
    <property type="project" value="InterPro"/>
</dbReference>
<dbReference type="InParanoid" id="A0A7E5X2X3"/>
<keyword evidence="11" id="KW-0539">Nucleus</keyword>
<dbReference type="Proteomes" id="UP000322000">
    <property type="component" value="Unplaced"/>
</dbReference>
<reference evidence="14" key="1">
    <citation type="submission" date="2025-08" db="UniProtKB">
        <authorList>
            <consortium name="RefSeq"/>
        </authorList>
    </citation>
    <scope>IDENTIFICATION</scope>
</reference>
<evidence type="ECO:0000256" key="10">
    <source>
        <dbReference type="ARBA" id="ARBA00023204"/>
    </source>
</evidence>
<dbReference type="GO" id="GO:0003684">
    <property type="term" value="F:damaged DNA binding"/>
    <property type="evidence" value="ECO:0007669"/>
    <property type="project" value="InterPro"/>
</dbReference>
<dbReference type="InterPro" id="IPR006164">
    <property type="entry name" value="DNA_bd_Ku70/Ku80"/>
</dbReference>
<keyword evidence="9" id="KW-0233">DNA recombination</keyword>
<evidence type="ECO:0000313" key="13">
    <source>
        <dbReference type="Proteomes" id="UP000322000"/>
    </source>
</evidence>
<dbReference type="InterPro" id="IPR024193">
    <property type="entry name" value="Ku80"/>
</dbReference>
<dbReference type="InterPro" id="IPR036465">
    <property type="entry name" value="vWFA_dom_sf"/>
</dbReference>
<dbReference type="AlphaFoldDB" id="A0A7E5X2X3"/>
<dbReference type="GO" id="GO:0000723">
    <property type="term" value="P:telomere maintenance"/>
    <property type="evidence" value="ECO:0007669"/>
    <property type="project" value="InterPro"/>
</dbReference>
<sequence>MARSLSQGTMIVLDVGRNVNTKEENEKSFFERAKGCTGRIIERKILSDGKDLVGVILLGSKTTNNNMAKQYDGAFKHIEVLSEMQTPTWKMIRNLPDKPSETRGDWFDSLIVAADYYKNIISGVKFASKKIILMTNFKRKTSFDPDNLEEVLNGFKEEGYEVFVVGPDIYSKENDSEDTALARQFVEATDGATSTLDSIMKHELLFHRKKIVNASPWNVDLSIGPNIKIPVSTFIKLRDEPVVKTWKKAVKDPVTSTASTFEAVEKRKEYINPENQSTVKIQDKIQGYHYGQTIIPFTDLDKTMLYQPGEKCLSVYGFTHADNISWQNLTGDGLSYVFARKGDKNAQKAIRCLVECLHELNLVGIVRKVHNNNNAPKMFALMPVIDTNNYVCLSMIALSYKEEIKQMSFPATNLKKYSCTPEQVNAFKDLINAMDLTQAYDDTYDDKEAFPIAECISPAAQYVLDCIAFRALNPGKPLPKPREEVMSLFQVPPLLEENARKPIEKIKSLFTLNKVEVKKRKNKNVVLDIDQIQAPLGDFQPDTTDIPNMPKVQLPINENEVDNIHKISTINPVEDFKVLQGKNKPLSELAPGMIKAIESLIYNNIDGNYTKALDAMKHLRSEFLKSDPKDYNDWMRKFKSDLAKCDNNQVLCLIMEKQVSFILKEENSASTYEDELSHEDSQLYENDTIPNSAELTISTDVQNMFDD</sequence>
<dbReference type="GO" id="GO:0016787">
    <property type="term" value="F:hydrolase activity"/>
    <property type="evidence" value="ECO:0007669"/>
    <property type="project" value="UniProtKB-KW"/>
</dbReference>
<dbReference type="CDD" id="cd00873">
    <property type="entry name" value="KU80"/>
    <property type="match status" value="1"/>
</dbReference>